<dbReference type="Proteomes" id="UP000887575">
    <property type="component" value="Unassembled WGS sequence"/>
</dbReference>
<dbReference type="GO" id="GO:0050661">
    <property type="term" value="F:NADP binding"/>
    <property type="evidence" value="ECO:0007669"/>
    <property type="project" value="InterPro"/>
</dbReference>
<comment type="similarity">
    <text evidence="7">Belongs to the dihydrofolate reductase family.</text>
</comment>
<dbReference type="PROSITE" id="PS51330">
    <property type="entry name" value="DHFR_2"/>
    <property type="match status" value="1"/>
</dbReference>
<comment type="catalytic activity">
    <reaction evidence="6">
        <text>(6S)-5,6,7,8-tetrahydrofolate + NADP(+) = 7,8-dihydrofolate + NADPH + H(+)</text>
        <dbReference type="Rhea" id="RHEA:15009"/>
        <dbReference type="ChEBI" id="CHEBI:15378"/>
        <dbReference type="ChEBI" id="CHEBI:57451"/>
        <dbReference type="ChEBI" id="CHEBI:57453"/>
        <dbReference type="ChEBI" id="CHEBI:57783"/>
        <dbReference type="ChEBI" id="CHEBI:58349"/>
        <dbReference type="EC" id="1.5.1.3"/>
    </reaction>
</comment>
<dbReference type="GO" id="GO:0046655">
    <property type="term" value="P:folic acid metabolic process"/>
    <property type="evidence" value="ECO:0007669"/>
    <property type="project" value="TreeGrafter"/>
</dbReference>
<name>A0AAF3FDW4_9BILA</name>
<evidence type="ECO:0000256" key="4">
    <source>
        <dbReference type="ARBA" id="ARBA00022857"/>
    </source>
</evidence>
<keyword evidence="3" id="KW-0554">One-carbon metabolism</keyword>
<dbReference type="GO" id="GO:0046654">
    <property type="term" value="P:tetrahydrofolate biosynthetic process"/>
    <property type="evidence" value="ECO:0007669"/>
    <property type="project" value="InterPro"/>
</dbReference>
<feature type="domain" description="DHFR" evidence="8">
    <location>
        <begin position="9"/>
        <end position="186"/>
    </location>
</feature>
<dbReference type="PRINTS" id="PR00070">
    <property type="entry name" value="DHFR"/>
</dbReference>
<protein>
    <recommendedName>
        <fullName evidence="2">dihydrofolate reductase</fullName>
        <ecNumber evidence="2">1.5.1.3</ecNumber>
    </recommendedName>
</protein>
<evidence type="ECO:0000313" key="9">
    <source>
        <dbReference type="Proteomes" id="UP000887575"/>
    </source>
</evidence>
<accession>A0AAF3FDW4</accession>
<dbReference type="Pfam" id="PF00186">
    <property type="entry name" value="DHFR_1"/>
    <property type="match status" value="1"/>
</dbReference>
<dbReference type="PANTHER" id="PTHR48069:SF3">
    <property type="entry name" value="DIHYDROFOLATE REDUCTASE"/>
    <property type="match status" value="1"/>
</dbReference>
<organism evidence="9 10">
    <name type="scientific">Mesorhabditis belari</name>
    <dbReference type="NCBI Taxonomy" id="2138241"/>
    <lineage>
        <taxon>Eukaryota</taxon>
        <taxon>Metazoa</taxon>
        <taxon>Ecdysozoa</taxon>
        <taxon>Nematoda</taxon>
        <taxon>Chromadorea</taxon>
        <taxon>Rhabditida</taxon>
        <taxon>Rhabditina</taxon>
        <taxon>Rhabditomorpha</taxon>
        <taxon>Rhabditoidea</taxon>
        <taxon>Rhabditidae</taxon>
        <taxon>Mesorhabditinae</taxon>
        <taxon>Mesorhabditis</taxon>
    </lineage>
</organism>
<keyword evidence="5" id="KW-0560">Oxidoreductase</keyword>
<evidence type="ECO:0000256" key="1">
    <source>
        <dbReference type="ARBA" id="ARBA00004903"/>
    </source>
</evidence>
<proteinExistence type="inferred from homology"/>
<keyword evidence="4" id="KW-0521">NADP</keyword>
<comment type="pathway">
    <text evidence="1">Cofactor biosynthesis; tetrahydrofolate biosynthesis; 5,6,7,8-tetrahydrofolate from 7,8-dihydrofolate: step 1/1.</text>
</comment>
<dbReference type="InterPro" id="IPR024072">
    <property type="entry name" value="DHFR-like_dom_sf"/>
</dbReference>
<dbReference type="GO" id="GO:0046452">
    <property type="term" value="P:dihydrofolate metabolic process"/>
    <property type="evidence" value="ECO:0007669"/>
    <property type="project" value="TreeGrafter"/>
</dbReference>
<dbReference type="AlphaFoldDB" id="A0AAF3FDW4"/>
<dbReference type="WBParaSite" id="MBELARI_LOCUS5153">
    <property type="protein sequence ID" value="MBELARI_LOCUS5153"/>
    <property type="gene ID" value="MBELARI_LOCUS5153"/>
</dbReference>
<dbReference type="PANTHER" id="PTHR48069">
    <property type="entry name" value="DIHYDROFOLATE REDUCTASE"/>
    <property type="match status" value="1"/>
</dbReference>
<dbReference type="InterPro" id="IPR017925">
    <property type="entry name" value="DHFR_CS"/>
</dbReference>
<evidence type="ECO:0000313" key="10">
    <source>
        <dbReference type="WBParaSite" id="MBELARI_LOCUS5153"/>
    </source>
</evidence>
<dbReference type="GO" id="GO:0006730">
    <property type="term" value="P:one-carbon metabolic process"/>
    <property type="evidence" value="ECO:0007669"/>
    <property type="project" value="UniProtKB-KW"/>
</dbReference>
<evidence type="ECO:0000256" key="2">
    <source>
        <dbReference type="ARBA" id="ARBA00012856"/>
    </source>
</evidence>
<evidence type="ECO:0000256" key="7">
    <source>
        <dbReference type="RuleBase" id="RU004474"/>
    </source>
</evidence>
<reference evidence="10" key="1">
    <citation type="submission" date="2024-02" db="UniProtKB">
        <authorList>
            <consortium name="WormBaseParasite"/>
        </authorList>
    </citation>
    <scope>IDENTIFICATION</scope>
</reference>
<dbReference type="InterPro" id="IPR001796">
    <property type="entry name" value="DHFR_dom"/>
</dbReference>
<evidence type="ECO:0000256" key="5">
    <source>
        <dbReference type="ARBA" id="ARBA00023002"/>
    </source>
</evidence>
<dbReference type="EC" id="1.5.1.3" evidence="2"/>
<dbReference type="GO" id="GO:0004146">
    <property type="term" value="F:dihydrofolate reductase activity"/>
    <property type="evidence" value="ECO:0007669"/>
    <property type="project" value="UniProtKB-EC"/>
</dbReference>
<dbReference type="SUPFAM" id="SSF53597">
    <property type="entry name" value="Dihydrofolate reductase-like"/>
    <property type="match status" value="1"/>
</dbReference>
<dbReference type="PROSITE" id="PS00075">
    <property type="entry name" value="DHFR_1"/>
    <property type="match status" value="1"/>
</dbReference>
<keyword evidence="9" id="KW-1185">Reference proteome</keyword>
<sequence>MKRYDDFPMMSLIFAIDEAGGIGKDGKIPWYSKKDFAFFVEQTTKTTSDGKRNAVLMGRKCWESIPPKFRPLKGRLNVVVSRSLEPIQTEHLIISNDIDEVLRQLKKAQDENEIETIWNIGGRDIYSWALERDLAEKLVVTHIQNSFDADVKIPEISWDLFEEDVSRASEEQKENDLVFTWNFYNRKA</sequence>
<dbReference type="InterPro" id="IPR012259">
    <property type="entry name" value="DHFR"/>
</dbReference>
<evidence type="ECO:0000256" key="3">
    <source>
        <dbReference type="ARBA" id="ARBA00022563"/>
    </source>
</evidence>
<dbReference type="GO" id="GO:0005739">
    <property type="term" value="C:mitochondrion"/>
    <property type="evidence" value="ECO:0007669"/>
    <property type="project" value="TreeGrafter"/>
</dbReference>
<dbReference type="Gene3D" id="3.40.430.10">
    <property type="entry name" value="Dihydrofolate Reductase, subunit A"/>
    <property type="match status" value="1"/>
</dbReference>
<evidence type="ECO:0000256" key="6">
    <source>
        <dbReference type="ARBA" id="ARBA00048873"/>
    </source>
</evidence>
<dbReference type="CDD" id="cd00209">
    <property type="entry name" value="DHFR"/>
    <property type="match status" value="1"/>
</dbReference>
<evidence type="ECO:0000259" key="8">
    <source>
        <dbReference type="PROSITE" id="PS51330"/>
    </source>
</evidence>